<dbReference type="VEuPathDB" id="FungiDB:BO70DRAFT_172031"/>
<sequence length="222" mass="23559">MNPDEQRAFAFFQDRTVPAFLARVDSSLWHTLVLQMSHAEPRRARRLPRLQETRHATAEGGPCGIPGTPLPWSSRAARLPCSMRGGRHTIPGSPRSPSSAVCCLSSWSGSGASMTTPSGICVRCGLGILNESQTQSPLEPAAGGRRPVEQALVEAFAHWDMQSVQCGVEGPLLHVHEGDTALECHRGAPVLAASGGPLGFKLDCTHGGGDHHLGDAEPLPPE</sequence>
<dbReference type="STRING" id="1448321.A0A317V075"/>
<proteinExistence type="predicted"/>
<dbReference type="EMBL" id="MSFL01000043">
    <property type="protein sequence ID" value="PWY66771.1"/>
    <property type="molecule type" value="Genomic_DNA"/>
</dbReference>
<organism evidence="1 2">
    <name type="scientific">Aspergillus heteromorphus CBS 117.55</name>
    <dbReference type="NCBI Taxonomy" id="1448321"/>
    <lineage>
        <taxon>Eukaryota</taxon>
        <taxon>Fungi</taxon>
        <taxon>Dikarya</taxon>
        <taxon>Ascomycota</taxon>
        <taxon>Pezizomycotina</taxon>
        <taxon>Eurotiomycetes</taxon>
        <taxon>Eurotiomycetidae</taxon>
        <taxon>Eurotiales</taxon>
        <taxon>Aspergillaceae</taxon>
        <taxon>Aspergillus</taxon>
        <taxon>Aspergillus subgen. Circumdati</taxon>
    </lineage>
</organism>
<dbReference type="RefSeq" id="XP_025394901.1">
    <property type="nucleotide sequence ID" value="XM_025538376.1"/>
</dbReference>
<evidence type="ECO:0000313" key="1">
    <source>
        <dbReference type="EMBL" id="PWY66771.1"/>
    </source>
</evidence>
<name>A0A317V075_9EURO</name>
<protein>
    <submittedName>
        <fullName evidence="1">Uncharacterized protein</fullName>
    </submittedName>
</protein>
<dbReference type="GeneID" id="37060613"/>
<gene>
    <name evidence="1" type="ORF">BO70DRAFT_172031</name>
</gene>
<dbReference type="AlphaFoldDB" id="A0A317V075"/>
<accession>A0A317V075</accession>
<comment type="caution">
    <text evidence="1">The sequence shown here is derived from an EMBL/GenBank/DDBJ whole genome shotgun (WGS) entry which is preliminary data.</text>
</comment>
<evidence type="ECO:0000313" key="2">
    <source>
        <dbReference type="Proteomes" id="UP000247233"/>
    </source>
</evidence>
<keyword evidence="2" id="KW-1185">Reference proteome</keyword>
<reference evidence="1 2" key="1">
    <citation type="submission" date="2016-12" db="EMBL/GenBank/DDBJ databases">
        <title>The genomes of Aspergillus section Nigri reveals drivers in fungal speciation.</title>
        <authorList>
            <consortium name="DOE Joint Genome Institute"/>
            <person name="Vesth T.C."/>
            <person name="Nybo J."/>
            <person name="Theobald S."/>
            <person name="Brandl J."/>
            <person name="Frisvad J.C."/>
            <person name="Nielsen K.F."/>
            <person name="Lyhne E.K."/>
            <person name="Kogle M.E."/>
            <person name="Kuo A."/>
            <person name="Riley R."/>
            <person name="Clum A."/>
            <person name="Nolan M."/>
            <person name="Lipzen A."/>
            <person name="Salamov A."/>
            <person name="Henrissat B."/>
            <person name="Wiebenga A."/>
            <person name="De Vries R.P."/>
            <person name="Grigoriev I.V."/>
            <person name="Mortensen U.H."/>
            <person name="Andersen M.R."/>
            <person name="Baker S.E."/>
        </authorList>
    </citation>
    <scope>NUCLEOTIDE SEQUENCE [LARGE SCALE GENOMIC DNA]</scope>
    <source>
        <strain evidence="1 2">CBS 117.55</strain>
    </source>
</reference>
<dbReference type="Proteomes" id="UP000247233">
    <property type="component" value="Unassembled WGS sequence"/>
</dbReference>